<evidence type="ECO:0000313" key="2">
    <source>
        <dbReference type="Proteomes" id="UP001596298"/>
    </source>
</evidence>
<dbReference type="Proteomes" id="UP001596298">
    <property type="component" value="Unassembled WGS sequence"/>
</dbReference>
<name>A0ABW2AJJ1_9MICO</name>
<dbReference type="InterPro" id="IPR013078">
    <property type="entry name" value="His_Pase_superF_clade-1"/>
</dbReference>
<comment type="caution">
    <text evidence="1">The sequence shown here is derived from an EMBL/GenBank/DDBJ whole genome shotgun (WGS) entry which is preliminary data.</text>
</comment>
<dbReference type="GO" id="GO:0016787">
    <property type="term" value="F:hydrolase activity"/>
    <property type="evidence" value="ECO:0007669"/>
    <property type="project" value="UniProtKB-KW"/>
</dbReference>
<dbReference type="CDD" id="cd07067">
    <property type="entry name" value="HP_PGM_like"/>
    <property type="match status" value="1"/>
</dbReference>
<reference evidence="2" key="1">
    <citation type="journal article" date="2019" name="Int. J. Syst. Evol. Microbiol.">
        <title>The Global Catalogue of Microorganisms (GCM) 10K type strain sequencing project: providing services to taxonomists for standard genome sequencing and annotation.</title>
        <authorList>
            <consortium name="The Broad Institute Genomics Platform"/>
            <consortium name="The Broad Institute Genome Sequencing Center for Infectious Disease"/>
            <person name="Wu L."/>
            <person name="Ma J."/>
        </authorList>
    </citation>
    <scope>NUCLEOTIDE SEQUENCE [LARGE SCALE GENOMIC DNA]</scope>
    <source>
        <strain evidence="2">CCUG 58127</strain>
    </source>
</reference>
<dbReference type="SUPFAM" id="SSF53254">
    <property type="entry name" value="Phosphoglycerate mutase-like"/>
    <property type="match status" value="1"/>
</dbReference>
<sequence>MSAHSEHSIVLIRHGATEWSRHGRHTGTTDLPLLPEGEEDARKLRDQVSGLDVVATFCSPMQRARRTAELAGLTGLRIDDDLREWDYGAYEGLSTPQIREKLGDPSWEIFADGVEPGATPGETVEDVAARVSHVVRHVVPLLEVGNVALVAHGHSLRIFAAIFLRQEARMGAQLILNAGSLSTLGFYHGTPCIQIWNTGGDVDGS</sequence>
<dbReference type="SMART" id="SM00855">
    <property type="entry name" value="PGAM"/>
    <property type="match status" value="1"/>
</dbReference>
<protein>
    <submittedName>
        <fullName evidence="1">Histidine phosphatase family protein</fullName>
        <ecNumber evidence="1">3.1.3.-</ecNumber>
    </submittedName>
</protein>
<dbReference type="InterPro" id="IPR029033">
    <property type="entry name" value="His_PPase_superfam"/>
</dbReference>
<gene>
    <name evidence="1" type="ORF">ACFQDH_17040</name>
</gene>
<keyword evidence="2" id="KW-1185">Reference proteome</keyword>
<organism evidence="1 2">
    <name type="scientific">Flexivirga alba</name>
    <dbReference type="NCBI Taxonomy" id="702742"/>
    <lineage>
        <taxon>Bacteria</taxon>
        <taxon>Bacillati</taxon>
        <taxon>Actinomycetota</taxon>
        <taxon>Actinomycetes</taxon>
        <taxon>Micrococcales</taxon>
        <taxon>Dermacoccaceae</taxon>
        <taxon>Flexivirga</taxon>
    </lineage>
</organism>
<dbReference type="RefSeq" id="WP_382403587.1">
    <property type="nucleotide sequence ID" value="NZ_JBHSWH010000001.1"/>
</dbReference>
<proteinExistence type="predicted"/>
<keyword evidence="1" id="KW-0378">Hydrolase</keyword>
<dbReference type="PANTHER" id="PTHR48100">
    <property type="entry name" value="BROAD-SPECIFICITY PHOSPHATASE YOR283W-RELATED"/>
    <property type="match status" value="1"/>
</dbReference>
<dbReference type="EMBL" id="JBHSWH010000001">
    <property type="protein sequence ID" value="MFC6706913.1"/>
    <property type="molecule type" value="Genomic_DNA"/>
</dbReference>
<dbReference type="Gene3D" id="3.40.50.1240">
    <property type="entry name" value="Phosphoglycerate mutase-like"/>
    <property type="match status" value="1"/>
</dbReference>
<dbReference type="Pfam" id="PF00300">
    <property type="entry name" value="His_Phos_1"/>
    <property type="match status" value="1"/>
</dbReference>
<evidence type="ECO:0000313" key="1">
    <source>
        <dbReference type="EMBL" id="MFC6706913.1"/>
    </source>
</evidence>
<accession>A0ABW2AJJ1</accession>
<dbReference type="PIRSF" id="PIRSF000709">
    <property type="entry name" value="6PFK_2-Ptase"/>
    <property type="match status" value="1"/>
</dbReference>
<dbReference type="PANTHER" id="PTHR48100:SF15">
    <property type="entry name" value="SEDOHEPTULOSE 1,7-BISPHOSPHATASE"/>
    <property type="match status" value="1"/>
</dbReference>
<dbReference type="EC" id="3.1.3.-" evidence="1"/>
<dbReference type="InterPro" id="IPR050275">
    <property type="entry name" value="PGM_Phosphatase"/>
</dbReference>